<dbReference type="PRINTS" id="PR00039">
    <property type="entry name" value="HTHLYSR"/>
</dbReference>
<evidence type="ECO:0000259" key="5">
    <source>
        <dbReference type="PROSITE" id="PS50931"/>
    </source>
</evidence>
<evidence type="ECO:0000256" key="4">
    <source>
        <dbReference type="ARBA" id="ARBA00023163"/>
    </source>
</evidence>
<dbReference type="GO" id="GO:0003700">
    <property type="term" value="F:DNA-binding transcription factor activity"/>
    <property type="evidence" value="ECO:0007669"/>
    <property type="project" value="InterPro"/>
</dbReference>
<dbReference type="PANTHER" id="PTHR30419">
    <property type="entry name" value="HTH-TYPE TRANSCRIPTIONAL REGULATOR YBHD"/>
    <property type="match status" value="1"/>
</dbReference>
<comment type="similarity">
    <text evidence="1">Belongs to the LysR transcriptional regulatory family.</text>
</comment>
<dbReference type="InterPro" id="IPR050950">
    <property type="entry name" value="HTH-type_LysR_regulators"/>
</dbReference>
<dbReference type="SUPFAM" id="SSF53850">
    <property type="entry name" value="Periplasmic binding protein-like II"/>
    <property type="match status" value="1"/>
</dbReference>
<keyword evidence="4" id="KW-0804">Transcription</keyword>
<feature type="domain" description="HTH lysR-type" evidence="5">
    <location>
        <begin position="1"/>
        <end position="58"/>
    </location>
</feature>
<evidence type="ECO:0000313" key="7">
    <source>
        <dbReference type="Proteomes" id="UP000218677"/>
    </source>
</evidence>
<dbReference type="PROSITE" id="PS50931">
    <property type="entry name" value="HTH_LYSR"/>
    <property type="match status" value="1"/>
</dbReference>
<organism evidence="6 7">
    <name type="scientific">Vreelandella nigrificans</name>
    <dbReference type="NCBI Taxonomy" id="2042704"/>
    <lineage>
        <taxon>Bacteria</taxon>
        <taxon>Pseudomonadati</taxon>
        <taxon>Pseudomonadota</taxon>
        <taxon>Gammaproteobacteria</taxon>
        <taxon>Oceanospirillales</taxon>
        <taxon>Halomonadaceae</taxon>
        <taxon>Vreelandella</taxon>
    </lineage>
</organism>
<dbReference type="FunFam" id="1.10.10.10:FF:000001">
    <property type="entry name" value="LysR family transcriptional regulator"/>
    <property type="match status" value="1"/>
</dbReference>
<dbReference type="GO" id="GO:0003677">
    <property type="term" value="F:DNA binding"/>
    <property type="evidence" value="ECO:0007669"/>
    <property type="project" value="UniProtKB-KW"/>
</dbReference>
<keyword evidence="7" id="KW-1185">Reference proteome</keyword>
<dbReference type="Proteomes" id="UP000218677">
    <property type="component" value="Unassembled WGS sequence"/>
</dbReference>
<dbReference type="AlphaFoldDB" id="A0A2A4HT23"/>
<name>A0A2A4HT23_9GAMM</name>
<dbReference type="InterPro" id="IPR000847">
    <property type="entry name" value="LysR_HTH_N"/>
</dbReference>
<dbReference type="PANTHER" id="PTHR30419:SF8">
    <property type="entry name" value="NITROGEN ASSIMILATION TRANSCRIPTIONAL ACTIVATOR-RELATED"/>
    <property type="match status" value="1"/>
</dbReference>
<accession>A0A2A4HT23</accession>
<comment type="caution">
    <text evidence="6">The sequence shown here is derived from an EMBL/GenBank/DDBJ whole genome shotgun (WGS) entry which is preliminary data.</text>
</comment>
<evidence type="ECO:0000256" key="2">
    <source>
        <dbReference type="ARBA" id="ARBA00023015"/>
    </source>
</evidence>
<dbReference type="InterPro" id="IPR005119">
    <property type="entry name" value="LysR_subst-bd"/>
</dbReference>
<dbReference type="OrthoDB" id="8839922at2"/>
<gene>
    <name evidence="6" type="ORF">CPA45_01250</name>
</gene>
<keyword evidence="2" id="KW-0805">Transcription regulation</keyword>
<keyword evidence="3" id="KW-0238">DNA-binding</keyword>
<dbReference type="Gene3D" id="1.10.10.10">
    <property type="entry name" value="Winged helix-like DNA-binding domain superfamily/Winged helix DNA-binding domain"/>
    <property type="match status" value="1"/>
</dbReference>
<protein>
    <submittedName>
        <fullName evidence="6">LysR family transcriptional regulator</fullName>
    </submittedName>
</protein>
<proteinExistence type="inferred from homology"/>
<sequence>MQELNLRYFQSVAKTGSLSAAAEDLHVAVSAVSRQITNLEQRLSIKLFNRQPRGMQLTEAGQLLQAYALRNQLEVSSVIAEMQNVMTRQQQRITVACPDGMAWHFLPSVISSFITQYPETRFNLHVVESTRASELVKEGEVDIALTFSLSPDIGVKVISSHNAAISALMSKEHPLAHKDVLYVKDLSHYPLTMSLNGSTMRYLFDVACSLSGIQVLPSFSCDSLGATYTMVSEHPNMIGLCSAAAVSGKTDKEGLVLKPLQEPQLSLRSLQVQVMADRHLPANIEAFLAFLEERLAAVCR</sequence>
<dbReference type="InterPro" id="IPR036388">
    <property type="entry name" value="WH-like_DNA-bd_sf"/>
</dbReference>
<evidence type="ECO:0000256" key="1">
    <source>
        <dbReference type="ARBA" id="ARBA00009437"/>
    </source>
</evidence>
<dbReference type="GO" id="GO:0005829">
    <property type="term" value="C:cytosol"/>
    <property type="evidence" value="ECO:0007669"/>
    <property type="project" value="TreeGrafter"/>
</dbReference>
<dbReference type="InterPro" id="IPR036390">
    <property type="entry name" value="WH_DNA-bd_sf"/>
</dbReference>
<dbReference type="EMBL" id="NWUX01000001">
    <property type="protein sequence ID" value="PCF97395.1"/>
    <property type="molecule type" value="Genomic_DNA"/>
</dbReference>
<dbReference type="Pfam" id="PF03466">
    <property type="entry name" value="LysR_substrate"/>
    <property type="match status" value="1"/>
</dbReference>
<evidence type="ECO:0000313" key="6">
    <source>
        <dbReference type="EMBL" id="PCF97395.1"/>
    </source>
</evidence>
<dbReference type="SUPFAM" id="SSF46785">
    <property type="entry name" value="Winged helix' DNA-binding domain"/>
    <property type="match status" value="1"/>
</dbReference>
<dbReference type="RefSeq" id="WP_096649583.1">
    <property type="nucleotide sequence ID" value="NZ_NWUX01000001.1"/>
</dbReference>
<dbReference type="Pfam" id="PF00126">
    <property type="entry name" value="HTH_1"/>
    <property type="match status" value="1"/>
</dbReference>
<evidence type="ECO:0000256" key="3">
    <source>
        <dbReference type="ARBA" id="ARBA00023125"/>
    </source>
</evidence>
<reference evidence="7" key="1">
    <citation type="submission" date="2017-09" db="EMBL/GenBank/DDBJ databases">
        <authorList>
            <person name="Cho G.-S."/>
            <person name="Oguntoyinbo F.A."/>
            <person name="Cnockaert M."/>
            <person name="Kabisch J."/>
            <person name="Neve H."/>
            <person name="Bockelmann W."/>
            <person name="Wenning M."/>
            <person name="Franz C.M."/>
            <person name="Vandamme P."/>
        </authorList>
    </citation>
    <scope>NUCLEOTIDE SEQUENCE [LARGE SCALE GENOMIC DNA]</scope>
    <source>
        <strain evidence="7">MBT G8648</strain>
    </source>
</reference>
<dbReference type="Gene3D" id="3.40.190.290">
    <property type="match status" value="1"/>
</dbReference>